<name>A0A3V4NIA4_SALER</name>
<dbReference type="Proteomes" id="UP000839834">
    <property type="component" value="Unassembled WGS sequence"/>
</dbReference>
<dbReference type="AlphaFoldDB" id="A0A3V4NIA4"/>
<comment type="caution">
    <text evidence="2">The sequence shown here is derived from an EMBL/GenBank/DDBJ whole genome shotgun (WGS) entry which is preliminary data.</text>
</comment>
<gene>
    <name evidence="2" type="ORF">A7E06_23225</name>
    <name evidence="1" type="ORF">NL99_13625</name>
</gene>
<reference evidence="2" key="1">
    <citation type="submission" date="2018-07" db="EMBL/GenBank/DDBJ databases">
        <authorList>
            <consortium name="GenomeTrakr network: Whole genome sequencing for foodborne pathogen traceback"/>
        </authorList>
    </citation>
    <scope>NUCLEOTIDE SEQUENCE [LARGE SCALE GENOMIC DNA]</scope>
    <source>
        <strain evidence="2">CFSAN048114</strain>
        <strain evidence="1">FLUFL-367</strain>
    </source>
</reference>
<dbReference type="Proteomes" id="UP000839530">
    <property type="component" value="Unassembled WGS sequence"/>
</dbReference>
<sequence length="77" mass="8920">MAVRARCLEYIESETTEGRRGCVDKALVDADRILPEMLSGENVTYEIRLQNGTRFTARILHFTELITARKPWAHRRS</sequence>
<evidence type="ECO:0000313" key="2">
    <source>
        <dbReference type="EMBL" id="MIV46332.1"/>
    </source>
</evidence>
<accession>A0A3V4NIA4</accession>
<dbReference type="EMBL" id="AAACVH010000019">
    <property type="protein sequence ID" value="EAA8666023.1"/>
    <property type="molecule type" value="Genomic_DNA"/>
</dbReference>
<proteinExistence type="predicted"/>
<dbReference type="EMBL" id="RSUV01000022">
    <property type="protein sequence ID" value="MIV46332.1"/>
    <property type="molecule type" value="Genomic_DNA"/>
</dbReference>
<protein>
    <submittedName>
        <fullName evidence="2">Uncharacterized protein</fullName>
    </submittedName>
</protein>
<evidence type="ECO:0000313" key="1">
    <source>
        <dbReference type="EMBL" id="EAA8666023.1"/>
    </source>
</evidence>
<organism evidence="2">
    <name type="scientific">Salmonella enterica</name>
    <name type="common">Salmonella choleraesuis</name>
    <dbReference type="NCBI Taxonomy" id="28901"/>
    <lineage>
        <taxon>Bacteria</taxon>
        <taxon>Pseudomonadati</taxon>
        <taxon>Pseudomonadota</taxon>
        <taxon>Gammaproteobacteria</taxon>
        <taxon>Enterobacterales</taxon>
        <taxon>Enterobacteriaceae</taxon>
        <taxon>Salmonella</taxon>
    </lineage>
</organism>